<dbReference type="EMBL" id="JADFTS010000001">
    <property type="protein sequence ID" value="KAF9623605.1"/>
    <property type="molecule type" value="Genomic_DNA"/>
</dbReference>
<protein>
    <recommendedName>
        <fullName evidence="4">3-hydroxyacyl-CoA dehydrogenase NAD binding domain-containing protein</fullName>
    </recommendedName>
</protein>
<dbReference type="GO" id="GO:0016853">
    <property type="term" value="F:isomerase activity"/>
    <property type="evidence" value="ECO:0007669"/>
    <property type="project" value="UniProtKB-KW"/>
</dbReference>
<comment type="caution">
    <text evidence="5">The sequence shown here is derived from an EMBL/GenBank/DDBJ whole genome shotgun (WGS) entry which is preliminary data.</text>
</comment>
<organism evidence="5 6">
    <name type="scientific">Coptis chinensis</name>
    <dbReference type="NCBI Taxonomy" id="261450"/>
    <lineage>
        <taxon>Eukaryota</taxon>
        <taxon>Viridiplantae</taxon>
        <taxon>Streptophyta</taxon>
        <taxon>Embryophyta</taxon>
        <taxon>Tracheophyta</taxon>
        <taxon>Spermatophyta</taxon>
        <taxon>Magnoliopsida</taxon>
        <taxon>Ranunculales</taxon>
        <taxon>Ranunculaceae</taxon>
        <taxon>Coptidoideae</taxon>
        <taxon>Coptis</taxon>
    </lineage>
</organism>
<dbReference type="GO" id="GO:0016829">
    <property type="term" value="F:lyase activity"/>
    <property type="evidence" value="ECO:0007669"/>
    <property type="project" value="UniProtKB-KW"/>
</dbReference>
<dbReference type="GO" id="GO:0005777">
    <property type="term" value="C:peroxisome"/>
    <property type="evidence" value="ECO:0007669"/>
    <property type="project" value="TreeGrafter"/>
</dbReference>
<evidence type="ECO:0000256" key="3">
    <source>
        <dbReference type="ARBA" id="ARBA00023268"/>
    </source>
</evidence>
<dbReference type="PANTHER" id="PTHR23309">
    <property type="entry name" value="3-HYDROXYACYL-COA DEHYROGENASE"/>
    <property type="match status" value="1"/>
</dbReference>
<keyword evidence="3" id="KW-0511">Multifunctional enzyme</keyword>
<dbReference type="Gene3D" id="3.40.50.720">
    <property type="entry name" value="NAD(P)-binding Rossmann-like Domain"/>
    <property type="match status" value="1"/>
</dbReference>
<reference evidence="5 6" key="1">
    <citation type="submission" date="2020-10" db="EMBL/GenBank/DDBJ databases">
        <title>The Coptis chinensis genome and diversification of protoberbering-type alkaloids.</title>
        <authorList>
            <person name="Wang B."/>
            <person name="Shu S."/>
            <person name="Song C."/>
            <person name="Liu Y."/>
        </authorList>
    </citation>
    <scope>NUCLEOTIDE SEQUENCE [LARGE SCALE GENOMIC DNA]</scope>
    <source>
        <strain evidence="5">HL-2020</strain>
        <tissue evidence="5">Leaf</tissue>
    </source>
</reference>
<dbReference type="OrthoDB" id="1921440at2759"/>
<evidence type="ECO:0000256" key="2">
    <source>
        <dbReference type="ARBA" id="ARBA00023239"/>
    </source>
</evidence>
<proteinExistence type="predicted"/>
<evidence type="ECO:0000313" key="6">
    <source>
        <dbReference type="Proteomes" id="UP000631114"/>
    </source>
</evidence>
<keyword evidence="1" id="KW-0413">Isomerase</keyword>
<dbReference type="SUPFAM" id="SSF51735">
    <property type="entry name" value="NAD(P)-binding Rossmann-fold domains"/>
    <property type="match status" value="1"/>
</dbReference>
<evidence type="ECO:0000313" key="5">
    <source>
        <dbReference type="EMBL" id="KAF9623605.1"/>
    </source>
</evidence>
<dbReference type="GO" id="GO:0070403">
    <property type="term" value="F:NAD+ binding"/>
    <property type="evidence" value="ECO:0007669"/>
    <property type="project" value="InterPro"/>
</dbReference>
<dbReference type="AlphaFoldDB" id="A0A835M8V6"/>
<sequence>MSIAESWNVRRTSKGLVHAFFAQRLTSKVPGVTDVGLKPRQIKKVAVIGGGLMGSRIATALHLSNISVVLNKINLDYLQKGMKTLQ</sequence>
<evidence type="ECO:0000256" key="1">
    <source>
        <dbReference type="ARBA" id="ARBA00023235"/>
    </source>
</evidence>
<name>A0A835M8V6_9MAGN</name>
<feature type="non-terminal residue" evidence="5">
    <location>
        <position position="1"/>
    </location>
</feature>
<dbReference type="GO" id="GO:0006635">
    <property type="term" value="P:fatty acid beta-oxidation"/>
    <property type="evidence" value="ECO:0007669"/>
    <property type="project" value="TreeGrafter"/>
</dbReference>
<feature type="domain" description="3-hydroxyacyl-CoA dehydrogenase NAD binding" evidence="4">
    <location>
        <begin position="44"/>
        <end position="85"/>
    </location>
</feature>
<keyword evidence="2" id="KW-0456">Lyase</keyword>
<dbReference type="InterPro" id="IPR036291">
    <property type="entry name" value="NAD(P)-bd_dom_sf"/>
</dbReference>
<evidence type="ECO:0000259" key="4">
    <source>
        <dbReference type="Pfam" id="PF02737"/>
    </source>
</evidence>
<dbReference type="Proteomes" id="UP000631114">
    <property type="component" value="Unassembled WGS sequence"/>
</dbReference>
<dbReference type="Pfam" id="PF02737">
    <property type="entry name" value="3HCDH_N"/>
    <property type="match status" value="1"/>
</dbReference>
<accession>A0A835M8V6</accession>
<dbReference type="GO" id="GO:0003857">
    <property type="term" value="F:(3S)-3-hydroxyacyl-CoA dehydrogenase (NAD+) activity"/>
    <property type="evidence" value="ECO:0007669"/>
    <property type="project" value="TreeGrafter"/>
</dbReference>
<keyword evidence="6" id="KW-1185">Reference proteome</keyword>
<dbReference type="InterPro" id="IPR006176">
    <property type="entry name" value="3-OHacyl-CoA_DH_NAD-bd"/>
</dbReference>
<gene>
    <name evidence="5" type="ORF">IFM89_003395</name>
</gene>
<dbReference type="PANTHER" id="PTHR23309:SF49">
    <property type="entry name" value="PEROXISOMAL BIFUNCTIONAL ENZYME"/>
    <property type="match status" value="1"/>
</dbReference>